<dbReference type="Gene3D" id="3.40.1190.20">
    <property type="match status" value="1"/>
</dbReference>
<feature type="binding site" evidence="17">
    <location>
        <position position="323"/>
    </location>
    <ligand>
        <name>(6S)-NADPHX</name>
        <dbReference type="ChEBI" id="CHEBI:64076"/>
    </ligand>
</feature>
<dbReference type="PROSITE" id="PS51385">
    <property type="entry name" value="YJEF_N"/>
    <property type="match status" value="1"/>
</dbReference>
<dbReference type="HAMAP" id="MF_01965">
    <property type="entry name" value="NADHX_dehydratase"/>
    <property type="match status" value="1"/>
</dbReference>
<evidence type="ECO:0000256" key="12">
    <source>
        <dbReference type="ARBA" id="ARBA00023239"/>
    </source>
</evidence>
<comment type="subunit">
    <text evidence="17">Homotetramer.</text>
</comment>
<dbReference type="EC" id="5.1.99.6" evidence="19"/>
<name>A0A2S6I515_9BACT</name>
<keyword evidence="6 17" id="KW-0547">Nucleotide-binding</keyword>
<comment type="caution">
    <text evidence="22">The sequence shown here is derived from an EMBL/GenBank/DDBJ whole genome shotgun (WGS) entry which is preliminary data.</text>
</comment>
<feature type="binding site" evidence="17">
    <location>
        <begin position="409"/>
        <end position="413"/>
    </location>
    <ligand>
        <name>AMP</name>
        <dbReference type="ChEBI" id="CHEBI:456215"/>
    </ligand>
</feature>
<organism evidence="22 23">
    <name type="scientific">Neolewinella xylanilytica</name>
    <dbReference type="NCBI Taxonomy" id="1514080"/>
    <lineage>
        <taxon>Bacteria</taxon>
        <taxon>Pseudomonadati</taxon>
        <taxon>Bacteroidota</taxon>
        <taxon>Saprospiria</taxon>
        <taxon>Saprospirales</taxon>
        <taxon>Lewinellaceae</taxon>
        <taxon>Neolewinella</taxon>
    </lineage>
</organism>
<evidence type="ECO:0000256" key="10">
    <source>
        <dbReference type="ARBA" id="ARBA00023027"/>
    </source>
</evidence>
<evidence type="ECO:0000259" key="20">
    <source>
        <dbReference type="PROSITE" id="PS51383"/>
    </source>
</evidence>
<dbReference type="SUPFAM" id="SSF64153">
    <property type="entry name" value="YjeF N-terminal domain-like"/>
    <property type="match status" value="1"/>
</dbReference>
<dbReference type="Gene3D" id="3.40.50.10260">
    <property type="entry name" value="YjeF N-terminal domain"/>
    <property type="match status" value="1"/>
</dbReference>
<comment type="function">
    <text evidence="17">Catalyzes the dehydration of the S-form of NAD(P)HX at the expense of ADP, which is converted to AMP. Together with NAD(P)HX epimerase, which catalyzes the epimerization of the S- and R-forms, the enzyme allows the repair of both epimers of NAD(P)HX, a damaged form of NAD(P)H that is a result of enzymatic or heat-dependent hydration.</text>
</comment>
<feature type="binding site" evidence="18">
    <location>
        <begin position="58"/>
        <end position="62"/>
    </location>
    <ligand>
        <name>(6S)-NADPHX</name>
        <dbReference type="ChEBI" id="CHEBI:64076"/>
    </ligand>
</feature>
<evidence type="ECO:0000256" key="16">
    <source>
        <dbReference type="ARBA" id="ARBA00049209"/>
    </source>
</evidence>
<evidence type="ECO:0000256" key="4">
    <source>
        <dbReference type="ARBA" id="ARBA00009524"/>
    </source>
</evidence>
<dbReference type="InterPro" id="IPR000631">
    <property type="entry name" value="CARKD"/>
</dbReference>
<evidence type="ECO:0000256" key="1">
    <source>
        <dbReference type="ARBA" id="ARBA00000013"/>
    </source>
</evidence>
<dbReference type="GO" id="GO:0052856">
    <property type="term" value="F:NAD(P)HX epimerase activity"/>
    <property type="evidence" value="ECO:0007669"/>
    <property type="project" value="UniProtKB-UniRule"/>
</dbReference>
<dbReference type="GO" id="GO:0046872">
    <property type="term" value="F:metal ion binding"/>
    <property type="evidence" value="ECO:0007669"/>
    <property type="project" value="UniProtKB-UniRule"/>
</dbReference>
<dbReference type="Pfam" id="PF01256">
    <property type="entry name" value="Carb_kinase"/>
    <property type="match status" value="1"/>
</dbReference>
<comment type="cofactor">
    <cofactor evidence="18 19">
        <name>K(+)</name>
        <dbReference type="ChEBI" id="CHEBI:29103"/>
    </cofactor>
    <text evidence="18 19">Binds 1 potassium ion per subunit.</text>
</comment>
<comment type="function">
    <text evidence="14 19">Bifunctional enzyme that catalyzes the epimerization of the S- and R-forms of NAD(P)HX and the dehydration of the S-form of NAD(P)HX at the expense of ADP, which is converted to AMP. This allows the repair of both epimers of NAD(P)HX, a damaged form of NAD(P)H that is a result of enzymatic or heat-dependent hydration.</text>
</comment>
<dbReference type="CDD" id="cd01171">
    <property type="entry name" value="YXKO-related"/>
    <property type="match status" value="1"/>
</dbReference>
<dbReference type="EC" id="4.2.1.136" evidence="19"/>
<keyword evidence="8 17" id="KW-0521">NADP</keyword>
<dbReference type="HAMAP" id="MF_01966">
    <property type="entry name" value="NADHX_epimerase"/>
    <property type="match status" value="1"/>
</dbReference>
<keyword evidence="11 18" id="KW-0413">Isomerase</keyword>
<dbReference type="EMBL" id="PTJC01000006">
    <property type="protein sequence ID" value="PPK86258.1"/>
    <property type="molecule type" value="Genomic_DNA"/>
</dbReference>
<dbReference type="PROSITE" id="PS51383">
    <property type="entry name" value="YJEF_C_3"/>
    <property type="match status" value="1"/>
</dbReference>
<dbReference type="GO" id="GO:0005524">
    <property type="term" value="F:ATP binding"/>
    <property type="evidence" value="ECO:0007669"/>
    <property type="project" value="UniProtKB-UniRule"/>
</dbReference>
<dbReference type="InterPro" id="IPR029056">
    <property type="entry name" value="Ribokinase-like"/>
</dbReference>
<feature type="binding site" evidence="18">
    <location>
        <position position="158"/>
    </location>
    <ligand>
        <name>(6S)-NADPHX</name>
        <dbReference type="ChEBI" id="CHEBI:64076"/>
    </ligand>
</feature>
<evidence type="ECO:0000256" key="18">
    <source>
        <dbReference type="HAMAP-Rule" id="MF_01966"/>
    </source>
</evidence>
<evidence type="ECO:0000256" key="19">
    <source>
        <dbReference type="PIRNR" id="PIRNR017184"/>
    </source>
</evidence>
<reference evidence="22 23" key="1">
    <citation type="submission" date="2018-02" db="EMBL/GenBank/DDBJ databases">
        <title>Genomic Encyclopedia of Archaeal and Bacterial Type Strains, Phase II (KMG-II): from individual species to whole genera.</title>
        <authorList>
            <person name="Goeker M."/>
        </authorList>
    </citation>
    <scope>NUCLEOTIDE SEQUENCE [LARGE SCALE GENOMIC DNA]</scope>
    <source>
        <strain evidence="22 23">DSM 29526</strain>
    </source>
</reference>
<evidence type="ECO:0000256" key="14">
    <source>
        <dbReference type="ARBA" id="ARBA00025153"/>
    </source>
</evidence>
<evidence type="ECO:0000256" key="15">
    <source>
        <dbReference type="ARBA" id="ARBA00048238"/>
    </source>
</evidence>
<evidence type="ECO:0000256" key="3">
    <source>
        <dbReference type="ARBA" id="ARBA00006001"/>
    </source>
</evidence>
<keyword evidence="10 17" id="KW-0520">NAD</keyword>
<comment type="similarity">
    <text evidence="17">Belongs to the NnrD/CARKD family.</text>
</comment>
<feature type="domain" description="YjeF N-terminal" evidence="21">
    <location>
        <begin position="9"/>
        <end position="216"/>
    </location>
</feature>
<feature type="binding site" evidence="18">
    <location>
        <begin position="129"/>
        <end position="135"/>
    </location>
    <ligand>
        <name>(6S)-NADPHX</name>
        <dbReference type="ChEBI" id="CHEBI:64076"/>
    </ligand>
</feature>
<evidence type="ECO:0000256" key="9">
    <source>
        <dbReference type="ARBA" id="ARBA00022958"/>
    </source>
</evidence>
<dbReference type="SUPFAM" id="SSF53613">
    <property type="entry name" value="Ribokinase-like"/>
    <property type="match status" value="1"/>
</dbReference>
<evidence type="ECO:0000313" key="23">
    <source>
        <dbReference type="Proteomes" id="UP000237662"/>
    </source>
</evidence>
<feature type="binding site" evidence="17">
    <location>
        <position position="260"/>
    </location>
    <ligand>
        <name>(6S)-NADPHX</name>
        <dbReference type="ChEBI" id="CHEBI:64076"/>
    </ligand>
</feature>
<evidence type="ECO:0000313" key="22">
    <source>
        <dbReference type="EMBL" id="PPK86258.1"/>
    </source>
</evidence>
<dbReference type="GO" id="GO:0046496">
    <property type="term" value="P:nicotinamide nucleotide metabolic process"/>
    <property type="evidence" value="ECO:0007669"/>
    <property type="project" value="UniProtKB-UniRule"/>
</dbReference>
<accession>A0A2S6I515</accession>
<keyword evidence="23" id="KW-1185">Reference proteome</keyword>
<evidence type="ECO:0000256" key="17">
    <source>
        <dbReference type="HAMAP-Rule" id="MF_01965"/>
    </source>
</evidence>
<comment type="function">
    <text evidence="18">Catalyzes the epimerization of the S- and R-forms of NAD(P)HX, a damaged form of NAD(P)H that is a result of enzymatic or heat-dependent hydration. This is a prerequisite for the S-specific NAD(P)H-hydrate dehydratase to allow the repair of both epimers of NAD(P)HX.</text>
</comment>
<dbReference type="PANTHER" id="PTHR12592">
    <property type="entry name" value="ATP-DEPENDENT (S)-NAD(P)H-HYDRATE DEHYDRATASE FAMILY MEMBER"/>
    <property type="match status" value="1"/>
</dbReference>
<proteinExistence type="inferred from homology"/>
<dbReference type="Proteomes" id="UP000237662">
    <property type="component" value="Unassembled WGS sequence"/>
</dbReference>
<protein>
    <recommendedName>
        <fullName evidence="19">Bifunctional NAD(P)H-hydrate repair enzyme</fullName>
    </recommendedName>
    <alternativeName>
        <fullName evidence="19">Nicotinamide nucleotide repair protein</fullName>
    </alternativeName>
    <domain>
        <recommendedName>
            <fullName evidence="19">ADP-dependent (S)-NAD(P)H-hydrate dehydratase</fullName>
            <ecNumber evidence="19">4.2.1.136</ecNumber>
        </recommendedName>
        <alternativeName>
            <fullName evidence="19">ADP-dependent NAD(P)HX dehydratase</fullName>
        </alternativeName>
    </domain>
    <domain>
        <recommendedName>
            <fullName evidence="19">NAD(P)H-hydrate epimerase</fullName>
            <ecNumber evidence="19">5.1.99.6</ecNumber>
        </recommendedName>
    </domain>
</protein>
<dbReference type="PANTHER" id="PTHR12592:SF0">
    <property type="entry name" value="ATP-DEPENDENT (S)-NAD(P)H-HYDRATE DEHYDRATASE"/>
    <property type="match status" value="1"/>
</dbReference>
<keyword evidence="12 17" id="KW-0456">Lyase</keyword>
<evidence type="ECO:0000256" key="7">
    <source>
        <dbReference type="ARBA" id="ARBA00022840"/>
    </source>
</evidence>
<evidence type="ECO:0000256" key="8">
    <source>
        <dbReference type="ARBA" id="ARBA00022857"/>
    </source>
</evidence>
<dbReference type="InterPro" id="IPR004443">
    <property type="entry name" value="YjeF_N_dom"/>
</dbReference>
<feature type="binding site" evidence="18">
    <location>
        <position position="59"/>
    </location>
    <ligand>
        <name>K(+)</name>
        <dbReference type="ChEBI" id="CHEBI:29103"/>
    </ligand>
</feature>
<comment type="catalytic activity">
    <reaction evidence="2 18 19">
        <text>(6R)-NADPHX = (6S)-NADPHX</text>
        <dbReference type="Rhea" id="RHEA:32227"/>
        <dbReference type="ChEBI" id="CHEBI:64076"/>
        <dbReference type="ChEBI" id="CHEBI:64077"/>
        <dbReference type="EC" id="5.1.99.6"/>
    </reaction>
</comment>
<evidence type="ECO:0000256" key="2">
    <source>
        <dbReference type="ARBA" id="ARBA00000909"/>
    </source>
</evidence>
<evidence type="ECO:0000256" key="6">
    <source>
        <dbReference type="ARBA" id="ARBA00022741"/>
    </source>
</evidence>
<dbReference type="AlphaFoldDB" id="A0A2S6I515"/>
<keyword evidence="7 17" id="KW-0067">ATP-binding</keyword>
<comment type="similarity">
    <text evidence="18">Belongs to the NnrE/AIBP family.</text>
</comment>
<feature type="binding site" evidence="17">
    <location>
        <position position="374"/>
    </location>
    <ligand>
        <name>(6S)-NADPHX</name>
        <dbReference type="ChEBI" id="CHEBI:64076"/>
    </ligand>
</feature>
<feature type="binding site" evidence="17">
    <location>
        <position position="439"/>
    </location>
    <ligand>
        <name>(6S)-NADPHX</name>
        <dbReference type="ChEBI" id="CHEBI:64076"/>
    </ligand>
</feature>
<comment type="similarity">
    <text evidence="4 19">In the C-terminal section; belongs to the NnrD/CARKD family.</text>
</comment>
<evidence type="ECO:0000256" key="13">
    <source>
        <dbReference type="ARBA" id="ARBA00023268"/>
    </source>
</evidence>
<dbReference type="GO" id="GO:0110051">
    <property type="term" value="P:metabolite repair"/>
    <property type="evidence" value="ECO:0007669"/>
    <property type="project" value="TreeGrafter"/>
</dbReference>
<dbReference type="NCBIfam" id="TIGR00196">
    <property type="entry name" value="yjeF_cterm"/>
    <property type="match status" value="1"/>
</dbReference>
<comment type="catalytic activity">
    <reaction evidence="15 17 19">
        <text>(6S)-NADHX + ADP = AMP + phosphate + NADH + H(+)</text>
        <dbReference type="Rhea" id="RHEA:32223"/>
        <dbReference type="ChEBI" id="CHEBI:15378"/>
        <dbReference type="ChEBI" id="CHEBI:43474"/>
        <dbReference type="ChEBI" id="CHEBI:57945"/>
        <dbReference type="ChEBI" id="CHEBI:64074"/>
        <dbReference type="ChEBI" id="CHEBI:456215"/>
        <dbReference type="ChEBI" id="CHEBI:456216"/>
        <dbReference type="EC" id="4.2.1.136"/>
    </reaction>
</comment>
<sequence>MRILRAEEHRALDAATMEQEGITSLELMERAATAWCGRFLKAYPDKDREIVVLCGPGNNGGDGLVIARLLRFEAYTVSVLWAEIASGSEDNLTNRRRAKDSGVHIRTLSQGDAFPTFRRNTLVLDALFGTGLSRPIEGYWAGLVHHVNEQAVERVAVDLPSGLYADRPSGSAIIRAHRTFSLGYPKLALFSPANTPYLGHWELVPFRLARPREAVTEQANNIMLTRPLVRPLLKERYANDHKGTFGHALLIAGSYGKMGAAVISARALLRAGAGLVTTHIPRVGYEIMQISLPEAMCEMDDHRYHFTSAGQVDAYDTVAVGPGLGKDEATQAGLFQLIEACGSPMVIDADALNILGEHTDMLALLPKGSVLTPHPKEFERLFGKTDDDFDRWELQRQKARELGLVILLKTGYTTIATPDGTLYFNTTGNPGMGTGGTGDALTGVIAGLLAQSYSPVDAARLGVYLHGLAGDLAARELQQESLLAEDVVSHLGKAFGKLRQGAQ</sequence>
<comment type="caution">
    <text evidence="18">Lacks conserved residue(s) required for the propagation of feature annotation.</text>
</comment>
<keyword evidence="13" id="KW-0511">Multifunctional enzyme</keyword>
<comment type="catalytic activity">
    <reaction evidence="1 18 19">
        <text>(6R)-NADHX = (6S)-NADHX</text>
        <dbReference type="Rhea" id="RHEA:32215"/>
        <dbReference type="ChEBI" id="CHEBI:64074"/>
        <dbReference type="ChEBI" id="CHEBI:64075"/>
        <dbReference type="EC" id="5.1.99.6"/>
    </reaction>
</comment>
<feature type="binding site" evidence="17">
    <location>
        <position position="438"/>
    </location>
    <ligand>
        <name>AMP</name>
        <dbReference type="ChEBI" id="CHEBI:456215"/>
    </ligand>
</feature>
<dbReference type="NCBIfam" id="TIGR00197">
    <property type="entry name" value="yjeF_nterm"/>
    <property type="match status" value="1"/>
</dbReference>
<comment type="cofactor">
    <cofactor evidence="17">
        <name>Mg(2+)</name>
        <dbReference type="ChEBI" id="CHEBI:18420"/>
    </cofactor>
</comment>
<feature type="binding site" evidence="18">
    <location>
        <position position="125"/>
    </location>
    <ligand>
        <name>K(+)</name>
        <dbReference type="ChEBI" id="CHEBI:29103"/>
    </ligand>
</feature>
<dbReference type="InterPro" id="IPR030677">
    <property type="entry name" value="Nnr"/>
</dbReference>
<evidence type="ECO:0000256" key="5">
    <source>
        <dbReference type="ARBA" id="ARBA00022723"/>
    </source>
</evidence>
<dbReference type="GO" id="GO:0052855">
    <property type="term" value="F:ADP-dependent NAD(P)H-hydrate dehydratase activity"/>
    <property type="evidence" value="ECO:0007669"/>
    <property type="project" value="UniProtKB-UniRule"/>
</dbReference>
<comment type="similarity">
    <text evidence="3 19">In the N-terminal section; belongs to the NnrE/AIBP family.</text>
</comment>
<feature type="binding site" evidence="18">
    <location>
        <position position="161"/>
    </location>
    <ligand>
        <name>K(+)</name>
        <dbReference type="ChEBI" id="CHEBI:29103"/>
    </ligand>
</feature>
<evidence type="ECO:0000259" key="21">
    <source>
        <dbReference type="PROSITE" id="PS51385"/>
    </source>
</evidence>
<dbReference type="InterPro" id="IPR036652">
    <property type="entry name" value="YjeF_N_dom_sf"/>
</dbReference>
<keyword evidence="5 18" id="KW-0479">Metal-binding</keyword>
<keyword evidence="9 18" id="KW-0630">Potassium</keyword>
<evidence type="ECO:0000256" key="11">
    <source>
        <dbReference type="ARBA" id="ARBA00023235"/>
    </source>
</evidence>
<dbReference type="PIRSF" id="PIRSF017184">
    <property type="entry name" value="Nnr"/>
    <property type="match status" value="1"/>
</dbReference>
<gene>
    <name evidence="18" type="primary">nnrE</name>
    <name evidence="17" type="synonym">nnrD</name>
    <name evidence="22" type="ORF">CLV84_3181</name>
</gene>
<dbReference type="Pfam" id="PF03853">
    <property type="entry name" value="YjeF_N"/>
    <property type="match status" value="1"/>
</dbReference>
<feature type="domain" description="YjeF C-terminal" evidence="20">
    <location>
        <begin position="225"/>
        <end position="498"/>
    </location>
</feature>
<dbReference type="RefSeq" id="WP_104420707.1">
    <property type="nucleotide sequence ID" value="NZ_PTJC01000006.1"/>
</dbReference>
<dbReference type="OrthoDB" id="9806925at2"/>
<comment type="catalytic activity">
    <reaction evidence="16 17 19">
        <text>(6S)-NADPHX + ADP = AMP + phosphate + NADPH + H(+)</text>
        <dbReference type="Rhea" id="RHEA:32235"/>
        <dbReference type="ChEBI" id="CHEBI:15378"/>
        <dbReference type="ChEBI" id="CHEBI:43474"/>
        <dbReference type="ChEBI" id="CHEBI:57783"/>
        <dbReference type="ChEBI" id="CHEBI:64076"/>
        <dbReference type="ChEBI" id="CHEBI:456215"/>
        <dbReference type="ChEBI" id="CHEBI:456216"/>
        <dbReference type="EC" id="4.2.1.136"/>
    </reaction>
</comment>